<proteinExistence type="predicted"/>
<gene>
    <name evidence="5" type="ORF">RM590_09770</name>
</gene>
<dbReference type="Pfam" id="PF03527">
    <property type="entry name" value="RHS"/>
    <property type="match status" value="1"/>
</dbReference>
<dbReference type="InterPro" id="IPR022385">
    <property type="entry name" value="Rhs_assc_core"/>
</dbReference>
<feature type="domain" description="Teneurin-like YD-shell" evidence="4">
    <location>
        <begin position="302"/>
        <end position="474"/>
    </location>
</feature>
<dbReference type="Pfam" id="PF05593">
    <property type="entry name" value="RHS_repeat"/>
    <property type="match status" value="2"/>
</dbReference>
<sequence length="947" mass="106191">MRFTYDRGNRITGWTDTNGHGYSYTHDDRDRCVAQGGEAGHLTFVLDYEATHADWPGMRVTKHTSPEGIETQFVVNDALEVVAEIDPLGSVTRTEYDERHNIAAWTDPLGNTTRIERNAAGQPVTVTLPDGGTTHYAYNALALPTRITLPDGSTWRRSYDKRGNCTRITDPTGATTYYAFDSRGNLASVTDPLGASTRVDCDDSGLPITLTDPLGHRFVRKRDAFGRVSTIVDPLGATTHLQWTVEGRIARATGPDGAERSWTYDGEGNRTSHTDANGISTTYTYSHFDLLTAQNGPGEQRYEFEHDTSLRLTKVTNEQGLSWEYEYDAAGRIVAERDFDGRRVTYEHDAAGRMVARTNPLGETVTYRHDPLDRITAVGVAGAVTTFEHDPLGNLLRAVNADYELVRERDAAGRITAETVNGRTLTSGYDAAGRRVSRTTPTGARATYGYDAAGRRISVTTSGRTLTSGYDDAGHEISRQVGDLALTQLWGSTGRVTEQSLSTTEGGLLQRRAYTYRPDGHLTGIDDPLLGHTEFALDTSGRVTEVSASDWTESYAYDSSGNQASASWPGQERDDRVYTGTRLTGARTMRYEYDGAGRIVVRRKTRLSRKPETWRYTWDAEDRLTSVTTPDGTLWRYRYDPLGRRIAKQRMAPDGTTVLAETHFTWDGSTVTEQTTTAPDFPHPVTLTWDHDGLRPVAQTERRLNNATQEEIDSRFFAIVTDIVGTPTELADESGTIAWRARRTLWGVTSWRTDSTAYTPLRFPGQYHDLETGLHYNYFRYYDPETARYLSSDPLGLAPAPNPYTYVHNPHSWSDPLGLTPCPNDVALGIREHGLREFADRNNFTHYLDDLTTWEAEVRAAAHNPNVRLHVVMDGFRGETPSQRFMNAYEEGMGDNWYATEREMYHVGESVRRESRTWDSITFYENGQRVSVPEPSEWPRPPEGRRR</sequence>
<evidence type="ECO:0000313" key="6">
    <source>
        <dbReference type="Proteomes" id="UP001183246"/>
    </source>
</evidence>
<evidence type="ECO:0000256" key="2">
    <source>
        <dbReference type="SAM" id="MobiDB-lite"/>
    </source>
</evidence>
<dbReference type="Gene3D" id="2.180.10.10">
    <property type="entry name" value="RHS repeat-associated core"/>
    <property type="match status" value="2"/>
</dbReference>
<accession>A0ABU2MMR4</accession>
<evidence type="ECO:0000313" key="5">
    <source>
        <dbReference type="EMBL" id="MDT0342903.1"/>
    </source>
</evidence>
<dbReference type="Pfam" id="PF25023">
    <property type="entry name" value="TEN_YD-shell"/>
    <property type="match status" value="2"/>
</dbReference>
<feature type="domain" description="RHS protein conserved region" evidence="3">
    <location>
        <begin position="719"/>
        <end position="747"/>
    </location>
</feature>
<dbReference type="NCBIfam" id="TIGR01643">
    <property type="entry name" value="YD_repeat_2x"/>
    <property type="match status" value="10"/>
</dbReference>
<dbReference type="Proteomes" id="UP001183246">
    <property type="component" value="Unassembled WGS sequence"/>
</dbReference>
<dbReference type="PANTHER" id="PTHR32305:SF15">
    <property type="entry name" value="PROTEIN RHSA-RELATED"/>
    <property type="match status" value="1"/>
</dbReference>
<evidence type="ECO:0000259" key="3">
    <source>
        <dbReference type="Pfam" id="PF03527"/>
    </source>
</evidence>
<dbReference type="InterPro" id="IPR050708">
    <property type="entry name" value="T6SS_VgrG/RHS"/>
</dbReference>
<dbReference type="InterPro" id="IPR056823">
    <property type="entry name" value="TEN-like_YD-shell"/>
</dbReference>
<organism evidence="5 6">
    <name type="scientific">Streptomyces litchfieldiae</name>
    <dbReference type="NCBI Taxonomy" id="3075543"/>
    <lineage>
        <taxon>Bacteria</taxon>
        <taxon>Bacillati</taxon>
        <taxon>Actinomycetota</taxon>
        <taxon>Actinomycetes</taxon>
        <taxon>Kitasatosporales</taxon>
        <taxon>Streptomycetaceae</taxon>
        <taxon>Streptomyces</taxon>
    </lineage>
</organism>
<dbReference type="EMBL" id="JAVREL010000004">
    <property type="protein sequence ID" value="MDT0342903.1"/>
    <property type="molecule type" value="Genomic_DNA"/>
</dbReference>
<feature type="region of interest" description="Disordered" evidence="2">
    <location>
        <begin position="254"/>
        <end position="276"/>
    </location>
</feature>
<dbReference type="NCBIfam" id="TIGR03696">
    <property type="entry name" value="Rhs_assc_core"/>
    <property type="match status" value="1"/>
</dbReference>
<dbReference type="InterPro" id="IPR031325">
    <property type="entry name" value="RHS_repeat"/>
</dbReference>
<comment type="caution">
    <text evidence="5">The sequence shown here is derived from an EMBL/GenBank/DDBJ whole genome shotgun (WGS) entry which is preliminary data.</text>
</comment>
<dbReference type="PANTHER" id="PTHR32305">
    <property type="match status" value="1"/>
</dbReference>
<name>A0ABU2MMR4_9ACTN</name>
<dbReference type="InterPro" id="IPR001826">
    <property type="entry name" value="RHS"/>
</dbReference>
<feature type="domain" description="Teneurin-like YD-shell" evidence="4">
    <location>
        <begin position="76"/>
        <end position="235"/>
    </location>
</feature>
<keyword evidence="6" id="KW-1185">Reference proteome</keyword>
<dbReference type="InterPro" id="IPR006530">
    <property type="entry name" value="YD"/>
</dbReference>
<protein>
    <submittedName>
        <fullName evidence="5">RHS repeat-associated core domain-containing protein</fullName>
    </submittedName>
</protein>
<evidence type="ECO:0000256" key="1">
    <source>
        <dbReference type="ARBA" id="ARBA00022737"/>
    </source>
</evidence>
<keyword evidence="1" id="KW-0677">Repeat</keyword>
<reference evidence="6" key="1">
    <citation type="submission" date="2023-07" db="EMBL/GenBank/DDBJ databases">
        <title>30 novel species of actinomycetes from the DSMZ collection.</title>
        <authorList>
            <person name="Nouioui I."/>
        </authorList>
    </citation>
    <scope>NUCLEOTIDE SEQUENCE [LARGE SCALE GENOMIC DNA]</scope>
    <source>
        <strain evidence="6">DSM 44938</strain>
    </source>
</reference>
<evidence type="ECO:0000259" key="4">
    <source>
        <dbReference type="Pfam" id="PF25023"/>
    </source>
</evidence>